<dbReference type="EMBL" id="JAUCMV010000003">
    <property type="protein sequence ID" value="KAK0409384.1"/>
    <property type="molecule type" value="Genomic_DNA"/>
</dbReference>
<comment type="caution">
    <text evidence="1">The sequence shown here is derived from an EMBL/GenBank/DDBJ whole genome shotgun (WGS) entry which is preliminary data.</text>
</comment>
<evidence type="ECO:0000313" key="1">
    <source>
        <dbReference type="EMBL" id="KAK0409384.1"/>
    </source>
</evidence>
<keyword evidence="2" id="KW-1185">Reference proteome</keyword>
<dbReference type="Proteomes" id="UP001175271">
    <property type="component" value="Unassembled WGS sequence"/>
</dbReference>
<dbReference type="AlphaFoldDB" id="A0AA39LU41"/>
<proteinExistence type="predicted"/>
<sequence length="252" mass="29470">MDLDLFNEFFDFSGPYYEEPESPALYPTLEEYEVHHEPLQQIGYAYDDVLGAPVMQMPDYAFQMMPFDFLPRVDYVYASSETPTPPDFTLFEEPADEQAIEDSPPTAEADPTVQLYEHVYSPILRCLLDCLQHSPRIVRWTHPATLTLEIQDLDGFARFCSHEMSEDINPRRVAALLRSFGAKERRYAGVVLLKYCRNRQRKHIYQFFNGHNSGGFPPREIVNKLSYFDFVADERQKKRNGQPKQQLRRMSH</sequence>
<gene>
    <name evidence="1" type="ORF">QR680_004506</name>
</gene>
<protein>
    <submittedName>
        <fullName evidence="1">Uncharacterized protein</fullName>
    </submittedName>
</protein>
<accession>A0AA39LU41</accession>
<name>A0AA39LU41_9BILA</name>
<reference evidence="1" key="1">
    <citation type="submission" date="2023-06" db="EMBL/GenBank/DDBJ databases">
        <title>Genomic analysis of the entomopathogenic nematode Steinernema hermaphroditum.</title>
        <authorList>
            <person name="Schwarz E.M."/>
            <person name="Heppert J.K."/>
            <person name="Baniya A."/>
            <person name="Schwartz H.T."/>
            <person name="Tan C.-H."/>
            <person name="Antoshechkin I."/>
            <person name="Sternberg P.W."/>
            <person name="Goodrich-Blair H."/>
            <person name="Dillman A.R."/>
        </authorList>
    </citation>
    <scope>NUCLEOTIDE SEQUENCE</scope>
    <source>
        <strain evidence="1">PS9179</strain>
        <tissue evidence="1">Whole animal</tissue>
    </source>
</reference>
<evidence type="ECO:0000313" key="2">
    <source>
        <dbReference type="Proteomes" id="UP001175271"/>
    </source>
</evidence>
<organism evidence="1 2">
    <name type="scientific">Steinernema hermaphroditum</name>
    <dbReference type="NCBI Taxonomy" id="289476"/>
    <lineage>
        <taxon>Eukaryota</taxon>
        <taxon>Metazoa</taxon>
        <taxon>Ecdysozoa</taxon>
        <taxon>Nematoda</taxon>
        <taxon>Chromadorea</taxon>
        <taxon>Rhabditida</taxon>
        <taxon>Tylenchina</taxon>
        <taxon>Panagrolaimomorpha</taxon>
        <taxon>Strongyloidoidea</taxon>
        <taxon>Steinernematidae</taxon>
        <taxon>Steinernema</taxon>
    </lineage>
</organism>